<feature type="compositionally biased region" description="Basic and acidic residues" evidence="1">
    <location>
        <begin position="90"/>
        <end position="103"/>
    </location>
</feature>
<dbReference type="AlphaFoldDB" id="A0A8J2KNH1"/>
<evidence type="ECO:0000313" key="3">
    <source>
        <dbReference type="Proteomes" id="UP000708208"/>
    </source>
</evidence>
<proteinExistence type="predicted"/>
<protein>
    <submittedName>
        <fullName evidence="2">Uncharacterized protein</fullName>
    </submittedName>
</protein>
<gene>
    <name evidence="2" type="ORF">AFUS01_LOCUS17852</name>
</gene>
<dbReference type="Proteomes" id="UP000708208">
    <property type="component" value="Unassembled WGS sequence"/>
</dbReference>
<comment type="caution">
    <text evidence="2">The sequence shown here is derived from an EMBL/GenBank/DDBJ whole genome shotgun (WGS) entry which is preliminary data.</text>
</comment>
<evidence type="ECO:0000256" key="1">
    <source>
        <dbReference type="SAM" id="MobiDB-lite"/>
    </source>
</evidence>
<evidence type="ECO:0000313" key="2">
    <source>
        <dbReference type="EMBL" id="CAG7729115.1"/>
    </source>
</evidence>
<feature type="compositionally biased region" description="Acidic residues" evidence="1">
    <location>
        <begin position="104"/>
        <end position="116"/>
    </location>
</feature>
<dbReference type="OrthoDB" id="7554902at2759"/>
<sequence length="276" mass="31002">MYAIVDFVKEKAADGTLPCEIVHMSWLSPDMKFCSWPGNSQYCKAFKKGDIPGDAWKKVTVVVKYFSPELNLVRLERDRLLVESSSNTDNSDKEQMSAQSEDHEISEDMDSSDSEDVTSLTRPKIVVKALPPPPPLPTKYFSLLNPNMESSHTLESSPEASSTGNSGCALDILSPVHLQQHNVSQNAKNNETLQPIVSNLDKSVLRRLERLERKIDDVHDFMRKLKDANVSYTDVPNDCPRLPLESMAELNVLDTFLKNENNRKPLVSKANVILVM</sequence>
<accession>A0A8J2KNH1</accession>
<name>A0A8J2KNH1_9HEXA</name>
<reference evidence="2" key="1">
    <citation type="submission" date="2021-06" db="EMBL/GenBank/DDBJ databases">
        <authorList>
            <person name="Hodson N. C."/>
            <person name="Mongue J. A."/>
            <person name="Jaron S. K."/>
        </authorList>
    </citation>
    <scope>NUCLEOTIDE SEQUENCE</scope>
</reference>
<dbReference type="EMBL" id="CAJVCH010173616">
    <property type="protein sequence ID" value="CAG7729115.1"/>
    <property type="molecule type" value="Genomic_DNA"/>
</dbReference>
<keyword evidence="3" id="KW-1185">Reference proteome</keyword>
<feature type="region of interest" description="Disordered" evidence="1">
    <location>
        <begin position="149"/>
        <end position="168"/>
    </location>
</feature>
<feature type="compositionally biased region" description="Polar residues" evidence="1">
    <location>
        <begin position="149"/>
        <end position="166"/>
    </location>
</feature>
<feature type="region of interest" description="Disordered" evidence="1">
    <location>
        <begin position="83"/>
        <end position="118"/>
    </location>
</feature>
<organism evidence="2 3">
    <name type="scientific">Allacma fusca</name>
    <dbReference type="NCBI Taxonomy" id="39272"/>
    <lineage>
        <taxon>Eukaryota</taxon>
        <taxon>Metazoa</taxon>
        <taxon>Ecdysozoa</taxon>
        <taxon>Arthropoda</taxon>
        <taxon>Hexapoda</taxon>
        <taxon>Collembola</taxon>
        <taxon>Symphypleona</taxon>
        <taxon>Sminthuridae</taxon>
        <taxon>Allacma</taxon>
    </lineage>
</organism>